<evidence type="ECO:0000259" key="2">
    <source>
        <dbReference type="PROSITE" id="PS50011"/>
    </source>
</evidence>
<dbReference type="InterPro" id="IPR051824">
    <property type="entry name" value="LRR_Rcpt-Like_S/T_Kinase"/>
</dbReference>
<dbReference type="STRING" id="3760.A0A251PU90"/>
<dbReference type="Gramene" id="ONI15113">
    <property type="protein sequence ID" value="ONI15113"/>
    <property type="gene ID" value="PRUPE_3G026600"/>
</dbReference>
<keyword evidence="4" id="KW-1185">Reference proteome</keyword>
<dbReference type="SUPFAM" id="SSF56112">
    <property type="entry name" value="Protein kinase-like (PK-like)"/>
    <property type="match status" value="1"/>
</dbReference>
<organism evidence="3 4">
    <name type="scientific">Prunus persica</name>
    <name type="common">Peach</name>
    <name type="synonym">Amygdalus persica</name>
    <dbReference type="NCBI Taxonomy" id="3760"/>
    <lineage>
        <taxon>Eukaryota</taxon>
        <taxon>Viridiplantae</taxon>
        <taxon>Streptophyta</taxon>
        <taxon>Embryophyta</taxon>
        <taxon>Tracheophyta</taxon>
        <taxon>Spermatophyta</taxon>
        <taxon>Magnoliopsida</taxon>
        <taxon>eudicotyledons</taxon>
        <taxon>Gunneridae</taxon>
        <taxon>Pentapetalae</taxon>
        <taxon>rosids</taxon>
        <taxon>fabids</taxon>
        <taxon>Rosales</taxon>
        <taxon>Rosaceae</taxon>
        <taxon>Amygdaloideae</taxon>
        <taxon>Amygdaleae</taxon>
        <taxon>Prunus</taxon>
    </lineage>
</organism>
<dbReference type="GO" id="GO:0004672">
    <property type="term" value="F:protein kinase activity"/>
    <property type="evidence" value="ECO:0007669"/>
    <property type="project" value="InterPro"/>
</dbReference>
<dbReference type="InterPro" id="IPR001245">
    <property type="entry name" value="Ser-Thr/Tyr_kinase_cat_dom"/>
</dbReference>
<reference evidence="3 4" key="1">
    <citation type="journal article" date="2013" name="Nat. Genet.">
        <title>The high-quality draft genome of peach (Prunus persica) identifies unique patterns of genetic diversity, domestication and genome evolution.</title>
        <authorList>
            <consortium name="International Peach Genome Initiative"/>
            <person name="Verde I."/>
            <person name="Abbott A.G."/>
            <person name="Scalabrin S."/>
            <person name="Jung S."/>
            <person name="Shu S."/>
            <person name="Marroni F."/>
            <person name="Zhebentyayeva T."/>
            <person name="Dettori M.T."/>
            <person name="Grimwood J."/>
            <person name="Cattonaro F."/>
            <person name="Zuccolo A."/>
            <person name="Rossini L."/>
            <person name="Jenkins J."/>
            <person name="Vendramin E."/>
            <person name="Meisel L.A."/>
            <person name="Decroocq V."/>
            <person name="Sosinski B."/>
            <person name="Prochnik S."/>
            <person name="Mitros T."/>
            <person name="Policriti A."/>
            <person name="Cipriani G."/>
            <person name="Dondini L."/>
            <person name="Ficklin S."/>
            <person name="Goodstein D.M."/>
            <person name="Xuan P."/>
            <person name="Del Fabbro C."/>
            <person name="Aramini V."/>
            <person name="Copetti D."/>
            <person name="Gonzalez S."/>
            <person name="Horner D.S."/>
            <person name="Falchi R."/>
            <person name="Lucas S."/>
            <person name="Mica E."/>
            <person name="Maldonado J."/>
            <person name="Lazzari B."/>
            <person name="Bielenberg D."/>
            <person name="Pirona R."/>
            <person name="Miculan M."/>
            <person name="Barakat A."/>
            <person name="Testolin R."/>
            <person name="Stella A."/>
            <person name="Tartarini S."/>
            <person name="Tonutti P."/>
            <person name="Arus P."/>
            <person name="Orellana A."/>
            <person name="Wells C."/>
            <person name="Main D."/>
            <person name="Vizzotto G."/>
            <person name="Silva H."/>
            <person name="Salamini F."/>
            <person name="Schmutz J."/>
            <person name="Morgante M."/>
            <person name="Rokhsar D.S."/>
        </authorList>
    </citation>
    <scope>NUCLEOTIDE SEQUENCE [LARGE SCALE GENOMIC DNA]</scope>
    <source>
        <strain evidence="4">cv. Nemared</strain>
    </source>
</reference>
<protein>
    <recommendedName>
        <fullName evidence="2">Protein kinase domain-containing protein</fullName>
    </recommendedName>
</protein>
<evidence type="ECO:0000313" key="3">
    <source>
        <dbReference type="EMBL" id="ONI15113.1"/>
    </source>
</evidence>
<dbReference type="Proteomes" id="UP000006882">
    <property type="component" value="Chromosome G3"/>
</dbReference>
<feature type="domain" description="Protein kinase" evidence="2">
    <location>
        <begin position="10"/>
        <end position="144"/>
    </location>
</feature>
<dbReference type="GO" id="GO:0005524">
    <property type="term" value="F:ATP binding"/>
    <property type="evidence" value="ECO:0007669"/>
    <property type="project" value="InterPro"/>
</dbReference>
<dbReference type="PANTHER" id="PTHR48006:SF91">
    <property type="entry name" value="PROTEIN KINASE-LIKE"/>
    <property type="match status" value="1"/>
</dbReference>
<dbReference type="AlphaFoldDB" id="A0A251PU90"/>
<dbReference type="InterPro" id="IPR000719">
    <property type="entry name" value="Prot_kinase_dom"/>
</dbReference>
<dbReference type="SMR" id="A0A251PU90"/>
<accession>A0A251PU90</accession>
<dbReference type="EMBL" id="CM007653">
    <property type="protein sequence ID" value="ONI15113.1"/>
    <property type="molecule type" value="Genomic_DNA"/>
</dbReference>
<dbReference type="OrthoDB" id="676979at2759"/>
<dbReference type="InterPro" id="IPR011009">
    <property type="entry name" value="Kinase-like_dom_sf"/>
</dbReference>
<sequence length="144" mass="15977">MAAKGKNQSLPLNSRSAMGSFDPIDPMVDPPLIYACQVVAVKKIDSSLFQGSATQEFSDIVVNISKIRNANITELVGYCSEHGHNMLIYEYFSNGSLHEFLHMSDDYSNPLTWNTRVRIALGTARAVEYLHEGCSPSTVHKKIK</sequence>
<evidence type="ECO:0000256" key="1">
    <source>
        <dbReference type="ARBA" id="ARBA00004479"/>
    </source>
</evidence>
<dbReference type="PANTHER" id="PTHR48006">
    <property type="entry name" value="LEUCINE-RICH REPEAT-CONTAINING PROTEIN DDB_G0281931-RELATED"/>
    <property type="match status" value="1"/>
</dbReference>
<proteinExistence type="predicted"/>
<dbReference type="GO" id="GO:0016020">
    <property type="term" value="C:membrane"/>
    <property type="evidence" value="ECO:0007669"/>
    <property type="project" value="UniProtKB-SubCell"/>
</dbReference>
<evidence type="ECO:0000313" key="4">
    <source>
        <dbReference type="Proteomes" id="UP000006882"/>
    </source>
</evidence>
<dbReference type="Pfam" id="PF07714">
    <property type="entry name" value="PK_Tyr_Ser-Thr"/>
    <property type="match status" value="1"/>
</dbReference>
<comment type="subcellular location">
    <subcellularLocation>
        <location evidence="1">Membrane</location>
        <topology evidence="1">Single-pass type I membrane protein</topology>
    </subcellularLocation>
</comment>
<dbReference type="Gene3D" id="1.10.510.10">
    <property type="entry name" value="Transferase(Phosphotransferase) domain 1"/>
    <property type="match status" value="1"/>
</dbReference>
<dbReference type="PROSITE" id="PS50011">
    <property type="entry name" value="PROTEIN_KINASE_DOM"/>
    <property type="match status" value="1"/>
</dbReference>
<gene>
    <name evidence="3" type="ORF">PRUPE_3G026600</name>
</gene>
<name>A0A251PU90_PRUPE</name>